<feature type="compositionally biased region" description="Basic and acidic residues" evidence="2">
    <location>
        <begin position="136"/>
        <end position="156"/>
    </location>
</feature>
<protein>
    <submittedName>
        <fullName evidence="4">Acyl-protein thioesterase</fullName>
    </submittedName>
</protein>
<dbReference type="PANTHER" id="PTHR10655:SF63">
    <property type="entry name" value="PHOSPHOLIPASE_CARBOXYLESTERASE_THIOESTERASE DOMAIN-CONTAINING PROTEIN"/>
    <property type="match status" value="1"/>
</dbReference>
<evidence type="ECO:0000313" key="4">
    <source>
        <dbReference type="EMBL" id="TVY45154.1"/>
    </source>
</evidence>
<dbReference type="OrthoDB" id="2418081at2759"/>
<dbReference type="InterPro" id="IPR050565">
    <property type="entry name" value="LYPA1-2/EST-like"/>
</dbReference>
<dbReference type="Pfam" id="PF02230">
    <property type="entry name" value="Abhydrolase_2"/>
    <property type="match status" value="1"/>
</dbReference>
<comment type="caution">
    <text evidence="4">The sequence shown here is derived from an EMBL/GenBank/DDBJ whole genome shotgun (WGS) entry which is preliminary data.</text>
</comment>
<dbReference type="InterPro" id="IPR036249">
    <property type="entry name" value="Thioredoxin-like_sf"/>
</dbReference>
<dbReference type="Proteomes" id="UP000443090">
    <property type="component" value="Unassembled WGS sequence"/>
</dbReference>
<dbReference type="SUPFAM" id="SSF53474">
    <property type="entry name" value="alpha/beta-Hydrolases"/>
    <property type="match status" value="1"/>
</dbReference>
<dbReference type="Pfam" id="PF06764">
    <property type="entry name" value="DUF1223"/>
    <property type="match status" value="1"/>
</dbReference>
<name>A0A8H8UIA2_9HELO</name>
<sequence length="601" mass="66810">MSRVYLTADMKHSSLGVSLPTFTINTTDDKGNSAAIGGLHLSSIAALAGKGKGPEIKEGERFDVKANANAQRTSLSLIVNTSKYLPHLGWSSENGMGKLPLGLGTVATALIGVGGNRLLLGSDEKAPSKKSTNIRRGSDRSRVSEKSKSGNDDRSSRPSHKAQRRIMPPEDRRSHKKSDSGSQSDDRLRILGLNYTQSSRGNHEFRSSPTRYYFNSEWDICQRAYLKKWGRNTVYTQNAIADRVADGTGAEDNKIQDTVDKARAMRNQTPWYVVVDTNETEVRLDSDGTDVGISDICLVIYGSRIEVVKVKKDLNKGGMIAKRNLMKDIIKTGEWSGGKRDNWHARYVPHGRCKGFSTELENIDSVIKSKMDLQDRIYVVAPTQGHTHTIILLHGRDSTASEFASELFESQASDDRILPEIFPTFKWVFPGANPRMSARFQVEMSQWFDMWDVEKHEERVDLQKEGLDESGSFIDAVIRKEILSIAADRIILGGISQGCATAAATALIDGNHKLGGFIGFSSWMPLVARTPVQQYTIPVFLAHCKDDDMVPVENGRNLRQDLEKRGLDVTWKEYEDGGHWINEPQGVDDVVDFLRKVALGH</sequence>
<reference evidence="4 5" key="1">
    <citation type="submission" date="2018-05" db="EMBL/GenBank/DDBJ databases">
        <title>Genome sequencing and assembly of the regulated plant pathogen Lachnellula willkommii and related sister species for the development of diagnostic species identification markers.</title>
        <authorList>
            <person name="Giroux E."/>
            <person name="Bilodeau G."/>
        </authorList>
    </citation>
    <scope>NUCLEOTIDE SEQUENCE [LARGE SCALE GENOMIC DNA]</scope>
    <source>
        <strain evidence="4 5">CBS 160.35</strain>
    </source>
</reference>
<dbReference type="GO" id="GO:0008474">
    <property type="term" value="F:palmitoyl-(protein) hydrolase activity"/>
    <property type="evidence" value="ECO:0007669"/>
    <property type="project" value="TreeGrafter"/>
</dbReference>
<dbReference type="GO" id="GO:0005737">
    <property type="term" value="C:cytoplasm"/>
    <property type="evidence" value="ECO:0007669"/>
    <property type="project" value="TreeGrafter"/>
</dbReference>
<proteinExistence type="inferred from homology"/>
<dbReference type="InterPro" id="IPR010634">
    <property type="entry name" value="DUF1223"/>
</dbReference>
<feature type="domain" description="Phospholipase/carboxylesterase/thioesterase" evidence="3">
    <location>
        <begin position="378"/>
        <end position="597"/>
    </location>
</feature>
<dbReference type="Gene3D" id="3.40.50.1820">
    <property type="entry name" value="alpha/beta hydrolase"/>
    <property type="match status" value="1"/>
</dbReference>
<evidence type="ECO:0000259" key="3">
    <source>
        <dbReference type="Pfam" id="PF02230"/>
    </source>
</evidence>
<feature type="region of interest" description="Disordered" evidence="2">
    <location>
        <begin position="119"/>
        <end position="188"/>
    </location>
</feature>
<evidence type="ECO:0000256" key="1">
    <source>
        <dbReference type="ARBA" id="ARBA00006499"/>
    </source>
</evidence>
<dbReference type="InterPro" id="IPR003140">
    <property type="entry name" value="PLipase/COase/thioEstase"/>
</dbReference>
<dbReference type="AlphaFoldDB" id="A0A8H8UIA2"/>
<dbReference type="GO" id="GO:0052689">
    <property type="term" value="F:carboxylic ester hydrolase activity"/>
    <property type="evidence" value="ECO:0007669"/>
    <property type="project" value="TreeGrafter"/>
</dbReference>
<dbReference type="InterPro" id="IPR029058">
    <property type="entry name" value="AB_hydrolase_fold"/>
</dbReference>
<dbReference type="EMBL" id="QGMI01000206">
    <property type="protein sequence ID" value="TVY45154.1"/>
    <property type="molecule type" value="Genomic_DNA"/>
</dbReference>
<gene>
    <name evidence="4" type="ORF">LOCC1_G003868</name>
</gene>
<evidence type="ECO:0000313" key="5">
    <source>
        <dbReference type="Proteomes" id="UP000443090"/>
    </source>
</evidence>
<accession>A0A8H8UIA2</accession>
<dbReference type="SUPFAM" id="SSF52833">
    <property type="entry name" value="Thioredoxin-like"/>
    <property type="match status" value="1"/>
</dbReference>
<keyword evidence="5" id="KW-1185">Reference proteome</keyword>
<evidence type="ECO:0000256" key="2">
    <source>
        <dbReference type="SAM" id="MobiDB-lite"/>
    </source>
</evidence>
<comment type="similarity">
    <text evidence="1">Belongs to the AB hydrolase superfamily. AB hydrolase 2 family.</text>
</comment>
<organism evidence="4 5">
    <name type="scientific">Lachnellula occidentalis</name>
    <dbReference type="NCBI Taxonomy" id="215460"/>
    <lineage>
        <taxon>Eukaryota</taxon>
        <taxon>Fungi</taxon>
        <taxon>Dikarya</taxon>
        <taxon>Ascomycota</taxon>
        <taxon>Pezizomycotina</taxon>
        <taxon>Leotiomycetes</taxon>
        <taxon>Helotiales</taxon>
        <taxon>Lachnaceae</taxon>
        <taxon>Lachnellula</taxon>
    </lineage>
</organism>
<dbReference type="PANTHER" id="PTHR10655">
    <property type="entry name" value="LYSOPHOSPHOLIPASE-RELATED"/>
    <property type="match status" value="1"/>
</dbReference>
<feature type="compositionally biased region" description="Basic and acidic residues" evidence="2">
    <location>
        <begin position="167"/>
        <end position="188"/>
    </location>
</feature>